<evidence type="ECO:0000313" key="3">
    <source>
        <dbReference type="Proteomes" id="UP000294616"/>
    </source>
</evidence>
<dbReference type="Proteomes" id="UP000294616">
    <property type="component" value="Unassembled WGS sequence"/>
</dbReference>
<organism evidence="2 3">
    <name type="scientific">Albibacterium bauzanense</name>
    <dbReference type="NCBI Taxonomy" id="653929"/>
    <lineage>
        <taxon>Bacteria</taxon>
        <taxon>Pseudomonadati</taxon>
        <taxon>Bacteroidota</taxon>
        <taxon>Sphingobacteriia</taxon>
        <taxon>Sphingobacteriales</taxon>
        <taxon>Sphingobacteriaceae</taxon>
        <taxon>Albibacterium</taxon>
    </lineage>
</organism>
<name>A0A4R1M3B0_9SPHI</name>
<comment type="caution">
    <text evidence="2">The sequence shown here is derived from an EMBL/GenBank/DDBJ whole genome shotgun (WGS) entry which is preliminary data.</text>
</comment>
<dbReference type="PANTHER" id="PTHR48098:SF6">
    <property type="entry name" value="FERRI-BACILLIBACTIN ESTERASE BESA"/>
    <property type="match status" value="1"/>
</dbReference>
<evidence type="ECO:0000313" key="2">
    <source>
        <dbReference type="EMBL" id="TCK85560.1"/>
    </source>
</evidence>
<dbReference type="InterPro" id="IPR029058">
    <property type="entry name" value="AB_hydrolase_fold"/>
</dbReference>
<gene>
    <name evidence="2" type="ORF">C8N28_0871</name>
</gene>
<dbReference type="InterPro" id="IPR050583">
    <property type="entry name" value="Mycobacterial_A85_antigen"/>
</dbReference>
<feature type="signal peptide" evidence="1">
    <location>
        <begin position="1"/>
        <end position="21"/>
    </location>
</feature>
<feature type="chain" id="PRO_5020502765" evidence="1">
    <location>
        <begin position="22"/>
        <end position="374"/>
    </location>
</feature>
<sequence length="374" mass="42829">MWKSLFGLIVICLMSALNLEAQDHLLKVKVISPASTPLNDTLILVGEDSKIGNWFYPSAPRMERENDSTWVYEGYFPGNSFVNFKITRGSYYKEAMYYNGDVAPQPFSLVKDTTLVIHPTNWNDLYNRSITGNVRYHHQFADTHLKNTRDVVVWLPPSYDESSDKRYPVLYAHDGQNLMDQSTSYGREWRMDEIADSLMKAGKTEEFIIVAISNTKDRWVEYSGTPEGMDYLNFIVDNLKPFIDKNYRTKTDKANTAMLGSSMGGLISFYMAWLHPDVFSKAAGLSSGFAFDDGNILKQVAESNKKLAGTRLYLDCGDQELDKHFLPANDEMDKLLVSKHSEIELKYEVFPGEFHNEQAWSKRLEIPLMFLFGK</sequence>
<dbReference type="InterPro" id="IPR013783">
    <property type="entry name" value="Ig-like_fold"/>
</dbReference>
<dbReference type="Gene3D" id="3.40.50.1820">
    <property type="entry name" value="alpha/beta hydrolase"/>
    <property type="match status" value="1"/>
</dbReference>
<dbReference type="Pfam" id="PF00756">
    <property type="entry name" value="Esterase"/>
    <property type="match status" value="1"/>
</dbReference>
<protein>
    <submittedName>
        <fullName evidence="2">Enterochelin esterase-like enzyme</fullName>
    </submittedName>
</protein>
<dbReference type="EMBL" id="SMGO01000001">
    <property type="protein sequence ID" value="TCK85560.1"/>
    <property type="molecule type" value="Genomic_DNA"/>
</dbReference>
<dbReference type="SUPFAM" id="SSF49452">
    <property type="entry name" value="Starch-binding domain-like"/>
    <property type="match status" value="1"/>
</dbReference>
<dbReference type="Gene3D" id="2.60.40.10">
    <property type="entry name" value="Immunoglobulins"/>
    <property type="match status" value="1"/>
</dbReference>
<proteinExistence type="predicted"/>
<accession>A0A4R1M3B0</accession>
<keyword evidence="3" id="KW-1185">Reference proteome</keyword>
<evidence type="ECO:0000256" key="1">
    <source>
        <dbReference type="SAM" id="SignalP"/>
    </source>
</evidence>
<dbReference type="GO" id="GO:0030246">
    <property type="term" value="F:carbohydrate binding"/>
    <property type="evidence" value="ECO:0007669"/>
    <property type="project" value="InterPro"/>
</dbReference>
<keyword evidence="1" id="KW-0732">Signal</keyword>
<dbReference type="SUPFAM" id="SSF53474">
    <property type="entry name" value="alpha/beta-Hydrolases"/>
    <property type="match status" value="1"/>
</dbReference>
<dbReference type="PANTHER" id="PTHR48098">
    <property type="entry name" value="ENTEROCHELIN ESTERASE-RELATED"/>
    <property type="match status" value="1"/>
</dbReference>
<dbReference type="InterPro" id="IPR000801">
    <property type="entry name" value="Esterase-like"/>
</dbReference>
<dbReference type="AlphaFoldDB" id="A0A4R1M3B0"/>
<reference evidence="2 3" key="1">
    <citation type="submission" date="2019-03" db="EMBL/GenBank/DDBJ databases">
        <title>Genomic Encyclopedia of Archaeal and Bacterial Type Strains, Phase II (KMG-II): from individual species to whole genera.</title>
        <authorList>
            <person name="Goeker M."/>
        </authorList>
    </citation>
    <scope>NUCLEOTIDE SEQUENCE [LARGE SCALE GENOMIC DNA]</scope>
    <source>
        <strain evidence="2 3">DSM 22554</strain>
    </source>
</reference>
<dbReference type="InterPro" id="IPR013784">
    <property type="entry name" value="Carb-bd-like_fold"/>
</dbReference>